<feature type="signal peptide" evidence="3">
    <location>
        <begin position="1"/>
        <end position="21"/>
    </location>
</feature>
<keyword evidence="2" id="KW-0479">Metal-binding</keyword>
<dbReference type="InterPro" id="IPR036264">
    <property type="entry name" value="Bact_exopeptidase_dim_dom"/>
</dbReference>
<feature type="binding site" evidence="2">
    <location>
        <position position="197"/>
    </location>
    <ligand>
        <name>Mn(2+)</name>
        <dbReference type="ChEBI" id="CHEBI:29035"/>
        <label>2</label>
    </ligand>
</feature>
<accession>A0A918UEK6</accession>
<protein>
    <submittedName>
        <fullName evidence="5">Amidohydrolase</fullName>
    </submittedName>
</protein>
<keyword evidence="3" id="KW-0732">Signal</keyword>
<comment type="cofactor">
    <cofactor evidence="2">
        <name>Mn(2+)</name>
        <dbReference type="ChEBI" id="CHEBI:29035"/>
    </cofactor>
    <text evidence="2">The Mn(2+) ion enhances activity.</text>
</comment>
<evidence type="ECO:0000256" key="2">
    <source>
        <dbReference type="PIRSR" id="PIRSR005962-1"/>
    </source>
</evidence>
<dbReference type="PIRSF" id="PIRSF005962">
    <property type="entry name" value="Pept_M20D_amidohydro"/>
    <property type="match status" value="1"/>
</dbReference>
<dbReference type="RefSeq" id="WP_189620002.1">
    <property type="nucleotide sequence ID" value="NZ_BMZA01000002.1"/>
</dbReference>
<dbReference type="GO" id="GO:0019877">
    <property type="term" value="P:diaminopimelate biosynthetic process"/>
    <property type="evidence" value="ECO:0007669"/>
    <property type="project" value="UniProtKB-ARBA"/>
</dbReference>
<feature type="chain" id="PRO_5037295100" evidence="3">
    <location>
        <begin position="22"/>
        <end position="444"/>
    </location>
</feature>
<feature type="binding site" evidence="2">
    <location>
        <position position="413"/>
    </location>
    <ligand>
        <name>Mn(2+)</name>
        <dbReference type="ChEBI" id="CHEBI:29035"/>
        <label>2</label>
    </ligand>
</feature>
<evidence type="ECO:0000259" key="4">
    <source>
        <dbReference type="Pfam" id="PF07687"/>
    </source>
</evidence>
<dbReference type="Gene3D" id="3.40.630.10">
    <property type="entry name" value="Zn peptidases"/>
    <property type="match status" value="1"/>
</dbReference>
<dbReference type="SUPFAM" id="SSF53187">
    <property type="entry name" value="Zn-dependent exopeptidases"/>
    <property type="match status" value="1"/>
</dbReference>
<dbReference type="Gene3D" id="3.30.70.360">
    <property type="match status" value="1"/>
</dbReference>
<comment type="caution">
    <text evidence="5">The sequence shown here is derived from an EMBL/GenBank/DDBJ whole genome shotgun (WGS) entry which is preliminary data.</text>
</comment>
<dbReference type="FunFam" id="3.30.70.360:FF:000001">
    <property type="entry name" value="N-acetyldiaminopimelate deacetylase"/>
    <property type="match status" value="1"/>
</dbReference>
<reference evidence="5" key="1">
    <citation type="journal article" date="2014" name="Int. J. Syst. Evol. Microbiol.">
        <title>Complete genome sequence of Corynebacterium casei LMG S-19264T (=DSM 44701T), isolated from a smear-ripened cheese.</title>
        <authorList>
            <consortium name="US DOE Joint Genome Institute (JGI-PGF)"/>
            <person name="Walter F."/>
            <person name="Albersmeier A."/>
            <person name="Kalinowski J."/>
            <person name="Ruckert C."/>
        </authorList>
    </citation>
    <scope>NUCLEOTIDE SEQUENCE</scope>
    <source>
        <strain evidence="5">KCTC 32255</strain>
    </source>
</reference>
<name>A0A918UEK6_9SPHN</name>
<feature type="binding site" evidence="2">
    <location>
        <position position="170"/>
    </location>
    <ligand>
        <name>Mn(2+)</name>
        <dbReference type="ChEBI" id="CHEBI:29035"/>
        <label>2</label>
    </ligand>
</feature>
<evidence type="ECO:0000256" key="1">
    <source>
        <dbReference type="ARBA" id="ARBA00022801"/>
    </source>
</evidence>
<dbReference type="InterPro" id="IPR011650">
    <property type="entry name" value="Peptidase_M20_dimer"/>
</dbReference>
<evidence type="ECO:0000256" key="3">
    <source>
        <dbReference type="SAM" id="SignalP"/>
    </source>
</evidence>
<dbReference type="GO" id="GO:0050118">
    <property type="term" value="F:N-acetyldiaminopimelate deacetylase activity"/>
    <property type="evidence" value="ECO:0007669"/>
    <property type="project" value="UniProtKB-ARBA"/>
</dbReference>
<feature type="binding site" evidence="2">
    <location>
        <position position="134"/>
    </location>
    <ligand>
        <name>Mn(2+)</name>
        <dbReference type="ChEBI" id="CHEBI:29035"/>
        <label>2</label>
    </ligand>
</feature>
<organism evidence="5 6">
    <name type="scientific">Novosphingobium colocasiae</name>
    <dbReference type="NCBI Taxonomy" id="1256513"/>
    <lineage>
        <taxon>Bacteria</taxon>
        <taxon>Pseudomonadati</taxon>
        <taxon>Pseudomonadota</taxon>
        <taxon>Alphaproteobacteria</taxon>
        <taxon>Sphingomonadales</taxon>
        <taxon>Sphingomonadaceae</taxon>
        <taxon>Novosphingobium</taxon>
    </lineage>
</organism>
<dbReference type="AlphaFoldDB" id="A0A918UEK6"/>
<keyword evidence="2" id="KW-0464">Manganese</keyword>
<dbReference type="NCBIfam" id="TIGR01891">
    <property type="entry name" value="amidohydrolases"/>
    <property type="match status" value="1"/>
</dbReference>
<feature type="binding site" evidence="2">
    <location>
        <position position="136"/>
    </location>
    <ligand>
        <name>Mn(2+)</name>
        <dbReference type="ChEBI" id="CHEBI:29035"/>
        <label>2</label>
    </ligand>
</feature>
<keyword evidence="6" id="KW-1185">Reference proteome</keyword>
<dbReference type="EMBL" id="BMZA01000002">
    <property type="protein sequence ID" value="GGY96895.1"/>
    <property type="molecule type" value="Genomic_DNA"/>
</dbReference>
<evidence type="ECO:0000313" key="5">
    <source>
        <dbReference type="EMBL" id="GGY96895.1"/>
    </source>
</evidence>
<proteinExistence type="predicted"/>
<dbReference type="Pfam" id="PF07687">
    <property type="entry name" value="M20_dimer"/>
    <property type="match status" value="1"/>
</dbReference>
<sequence length="444" mass="46170">MRILPPALGLFAVLIPLSGTAANAPPPLAEAIAADMPGLMTTYRDLHANPELSDQEFRTAAVLAAAARKAGFTVTEKVGGTGVVAVLRNGPGPTVLIRTDMDGLPVVEQTGLAFASTRRAVSSAGVESGVMHACGHDTHMTAWIETARQLAARKAQWSGTVVMIGQPAEEVGTGALGMLGAGLYTRFPKPDFALAIHDSASLAAGTVAAAKGWALANVDSVDVLVHGVGGHGAYPQTTKDPIVLGSAIVMRLQTLVSRERDPGDPVVVTVGAFHAGTKHNIIPDEARLQLTVRSYSDETRQGLLDGIARIARGEAIAAGLPDALMPQVTVKDPHTRATWNSPELAQKALDWLTPELGADRVSVSPAVMGGEDFGEYRRADTDHIQSVIFWVGGVPAEKMAAAAAGGAPLPSLHSPFWAPEAEKVIATGAQVLTSTAMRLMQKGG</sequence>
<dbReference type="PANTHER" id="PTHR11014:SF63">
    <property type="entry name" value="METALLOPEPTIDASE, PUTATIVE (AFU_ORTHOLOGUE AFUA_6G09600)-RELATED"/>
    <property type="match status" value="1"/>
</dbReference>
<dbReference type="GO" id="GO:0046872">
    <property type="term" value="F:metal ion binding"/>
    <property type="evidence" value="ECO:0007669"/>
    <property type="project" value="UniProtKB-KW"/>
</dbReference>
<dbReference type="InterPro" id="IPR002933">
    <property type="entry name" value="Peptidase_M20"/>
</dbReference>
<gene>
    <name evidence="5" type="ORF">GCM10011614_09800</name>
</gene>
<dbReference type="Pfam" id="PF01546">
    <property type="entry name" value="Peptidase_M20"/>
    <property type="match status" value="1"/>
</dbReference>
<dbReference type="InterPro" id="IPR017439">
    <property type="entry name" value="Amidohydrolase"/>
</dbReference>
<dbReference type="Proteomes" id="UP000648075">
    <property type="component" value="Unassembled WGS sequence"/>
</dbReference>
<feature type="domain" description="Peptidase M20 dimerisation" evidence="4">
    <location>
        <begin position="219"/>
        <end position="314"/>
    </location>
</feature>
<dbReference type="SUPFAM" id="SSF55031">
    <property type="entry name" value="Bacterial exopeptidase dimerisation domain"/>
    <property type="match status" value="1"/>
</dbReference>
<reference evidence="5" key="2">
    <citation type="submission" date="2020-09" db="EMBL/GenBank/DDBJ databases">
        <authorList>
            <person name="Sun Q."/>
            <person name="Kim S."/>
        </authorList>
    </citation>
    <scope>NUCLEOTIDE SEQUENCE</scope>
    <source>
        <strain evidence="5">KCTC 32255</strain>
    </source>
</reference>
<dbReference type="PANTHER" id="PTHR11014">
    <property type="entry name" value="PEPTIDASE M20 FAMILY MEMBER"/>
    <property type="match status" value="1"/>
</dbReference>
<evidence type="ECO:0000313" key="6">
    <source>
        <dbReference type="Proteomes" id="UP000648075"/>
    </source>
</evidence>
<keyword evidence="1" id="KW-0378">Hydrolase</keyword>